<organism evidence="1">
    <name type="scientific">Streptomyces sp. R33</name>
    <dbReference type="NCBI Taxonomy" id="3238629"/>
    <lineage>
        <taxon>Bacteria</taxon>
        <taxon>Bacillati</taxon>
        <taxon>Actinomycetota</taxon>
        <taxon>Actinomycetes</taxon>
        <taxon>Kitasatosporales</taxon>
        <taxon>Streptomycetaceae</taxon>
        <taxon>Streptomyces</taxon>
    </lineage>
</organism>
<protein>
    <submittedName>
        <fullName evidence="1">PD-(D/E)XK motif protein</fullName>
    </submittedName>
</protein>
<dbReference type="InterPro" id="IPR025534">
    <property type="entry name" value="DUF4420"/>
</dbReference>
<gene>
    <name evidence="1" type="ORF">AB5J51_25005</name>
</gene>
<accession>A0AB39Y772</accession>
<dbReference type="Pfam" id="PF14390">
    <property type="entry name" value="DUF4420"/>
    <property type="match status" value="1"/>
</dbReference>
<proteinExistence type="predicted"/>
<name>A0AB39Y772_9ACTN</name>
<dbReference type="EMBL" id="CP165727">
    <property type="protein sequence ID" value="XDV65955.1"/>
    <property type="molecule type" value="Genomic_DNA"/>
</dbReference>
<dbReference type="AlphaFoldDB" id="A0AB39Y772"/>
<dbReference type="RefSeq" id="WP_369778679.1">
    <property type="nucleotide sequence ID" value="NZ_CP165727.1"/>
</dbReference>
<sequence>MSDPTAFPQLAWSTVEHYLGIRQGTSYPLSPPRSERLVSYEIGDGGHGISLYVELGRDQSPPRSPLPSITIDQVAHRGKRMARVRTTQSELMRDFHDLLMAVADRVVTGDRDLGRALDETVDAWAGLLHRPRGLGAERRIGLHGELAVLRAVARARGWESAVDAWTGSRGEQHDFGLPDSDVEVKTTSSEDRQHTVHGIRQLEESPGRPLWLASLQVTRGGAGGRTLGESVAAVIRDTHAVSHIAGARLEAAIDRSGWSPTEQDDERWTLRGDPLLVPADRIPRLTQAMLPADVRDHILSVDYRIRLNHLSPAPGAPVDLTDFRLP</sequence>
<reference evidence="1" key="1">
    <citation type="submission" date="2024-08" db="EMBL/GenBank/DDBJ databases">
        <authorList>
            <person name="Yu S.T."/>
        </authorList>
    </citation>
    <scope>NUCLEOTIDE SEQUENCE</scope>
    <source>
        <strain evidence="1">R33</strain>
    </source>
</reference>
<evidence type="ECO:0000313" key="1">
    <source>
        <dbReference type="EMBL" id="XDV65955.1"/>
    </source>
</evidence>